<feature type="compositionally biased region" description="Basic residues" evidence="1">
    <location>
        <begin position="559"/>
        <end position="569"/>
    </location>
</feature>
<evidence type="ECO:0000313" key="5">
    <source>
        <dbReference type="Proteomes" id="UP000321805"/>
    </source>
</evidence>
<feature type="compositionally biased region" description="Low complexity" evidence="1">
    <location>
        <begin position="533"/>
        <end position="558"/>
    </location>
</feature>
<dbReference type="Pfam" id="PF05378">
    <property type="entry name" value="Hydant_A_N"/>
    <property type="match status" value="1"/>
</dbReference>
<dbReference type="SUPFAM" id="SSF53067">
    <property type="entry name" value="Actin-like ATPase domain"/>
    <property type="match status" value="1"/>
</dbReference>
<dbReference type="PANTHER" id="PTHR11365">
    <property type="entry name" value="5-OXOPROLINASE RELATED"/>
    <property type="match status" value="1"/>
</dbReference>
<sequence>MGYLIGVDIGGTFTDCAVVDDHGAVTVGKAPTTPADPSQGFFAAIDEAAAAIGLERRALLAATDRLAHGTTVAINAVVTRTGARVGLLTTRGFTDTIRIMDNAGRGIGLSVEQLLDFPGSQPPLPFIDPDDVVGIAERIDTTGRIVAPLPEHEVAAAIDALVERGVEALAVCFMWSVVEPSHELRVAEIARDRHPGLDVSLSHQIAPRVGEYPRMLTTVLNAYVAPKMAEYSRRIEAEAERSGYASDVLFMQSHGGLARGERIRRQPVSTLQSGPVGGVIGTSEFGAVIDRPNAITTDVGGTTLDVSVIVGGRPVVNDGVVIEGHEAYLNVVDVQSIGAGGGSIAWIDEATGTLRVGPQSAGADPGPVCYGRGGTQPTVTDADVVLGVLDPGTFLGGRLQLDAEAARAAVGRLAERLGLGIDECAAGIVRIADERMSDLMRSMTVRRGLDPRDFTVYAFGAAAARTPGSTRAASASRSSWSRWPTRPRSGRRWASRSPTWPPRSTRRCTSPRRTISARWTRRSPRWRSRRARPPSATSASPRRSPSSATPTASTGCRSSRSRPRCRSAR</sequence>
<dbReference type="InterPro" id="IPR008040">
    <property type="entry name" value="Hydant_A_N"/>
</dbReference>
<name>A0A5B8U129_9ACTN</name>
<dbReference type="PANTHER" id="PTHR11365:SF23">
    <property type="entry name" value="HYPOTHETICAL 5-OXOPROLINASE (EUROFUNG)-RELATED"/>
    <property type="match status" value="1"/>
</dbReference>
<feature type="region of interest" description="Disordered" evidence="1">
    <location>
        <begin position="465"/>
        <end position="569"/>
    </location>
</feature>
<feature type="compositionally biased region" description="Basic residues" evidence="1">
    <location>
        <begin position="519"/>
        <end position="532"/>
    </location>
</feature>
<dbReference type="InterPro" id="IPR043129">
    <property type="entry name" value="ATPase_NBD"/>
</dbReference>
<dbReference type="Proteomes" id="UP000321805">
    <property type="component" value="Chromosome"/>
</dbReference>
<dbReference type="AlphaFoldDB" id="A0A5B8U129"/>
<feature type="domain" description="Hydantoinase/oxoprolinase N-terminal" evidence="3">
    <location>
        <begin position="5"/>
        <end position="192"/>
    </location>
</feature>
<gene>
    <name evidence="4" type="ORF">FSW04_03570</name>
</gene>
<reference evidence="4 5" key="1">
    <citation type="journal article" date="2018" name="J. Microbiol.">
        <title>Baekduia soli gen. nov., sp. nov., a novel bacterium isolated from the soil of Baekdu Mountain and proposal of a novel family name, Baekduiaceae fam. nov.</title>
        <authorList>
            <person name="An D.S."/>
            <person name="Siddiqi M.Z."/>
            <person name="Kim K.H."/>
            <person name="Yu H.S."/>
            <person name="Im W.T."/>
        </authorList>
    </citation>
    <scope>NUCLEOTIDE SEQUENCE [LARGE SCALE GENOMIC DNA]</scope>
    <source>
        <strain evidence="4 5">BR7-21</strain>
    </source>
</reference>
<evidence type="ECO:0000259" key="3">
    <source>
        <dbReference type="Pfam" id="PF05378"/>
    </source>
</evidence>
<proteinExistence type="predicted"/>
<dbReference type="OrthoDB" id="9768323at2"/>
<dbReference type="Gene3D" id="3.30.420.40">
    <property type="match status" value="1"/>
</dbReference>
<feature type="compositionally biased region" description="Low complexity" evidence="1">
    <location>
        <begin position="465"/>
        <end position="487"/>
    </location>
</feature>
<dbReference type="KEGG" id="bsol:FSW04_03570"/>
<evidence type="ECO:0000313" key="4">
    <source>
        <dbReference type="EMBL" id="QEC46754.1"/>
    </source>
</evidence>
<dbReference type="GO" id="GO:0006749">
    <property type="term" value="P:glutathione metabolic process"/>
    <property type="evidence" value="ECO:0007669"/>
    <property type="project" value="TreeGrafter"/>
</dbReference>
<evidence type="ECO:0000256" key="1">
    <source>
        <dbReference type="SAM" id="MobiDB-lite"/>
    </source>
</evidence>
<keyword evidence="5" id="KW-1185">Reference proteome</keyword>
<dbReference type="Pfam" id="PF01968">
    <property type="entry name" value="Hydantoinase_A"/>
    <property type="match status" value="1"/>
</dbReference>
<dbReference type="InterPro" id="IPR002821">
    <property type="entry name" value="Hydantoinase_A"/>
</dbReference>
<evidence type="ECO:0000259" key="2">
    <source>
        <dbReference type="Pfam" id="PF01968"/>
    </source>
</evidence>
<accession>A0A5B8U129</accession>
<organism evidence="4 5">
    <name type="scientific">Baekduia soli</name>
    <dbReference type="NCBI Taxonomy" id="496014"/>
    <lineage>
        <taxon>Bacteria</taxon>
        <taxon>Bacillati</taxon>
        <taxon>Actinomycetota</taxon>
        <taxon>Thermoleophilia</taxon>
        <taxon>Solirubrobacterales</taxon>
        <taxon>Baekduiaceae</taxon>
        <taxon>Baekduia</taxon>
    </lineage>
</organism>
<dbReference type="GO" id="GO:0005829">
    <property type="term" value="C:cytosol"/>
    <property type="evidence" value="ECO:0007669"/>
    <property type="project" value="TreeGrafter"/>
</dbReference>
<feature type="domain" description="Hydantoinase A/oxoprolinase" evidence="2">
    <location>
        <begin position="214"/>
        <end position="463"/>
    </location>
</feature>
<dbReference type="InterPro" id="IPR045079">
    <property type="entry name" value="Oxoprolinase-like"/>
</dbReference>
<protein>
    <submittedName>
        <fullName evidence="4">Hydantoinase/oxoprolinase family protein</fullName>
    </submittedName>
</protein>
<dbReference type="EMBL" id="CP042430">
    <property type="protein sequence ID" value="QEC46754.1"/>
    <property type="molecule type" value="Genomic_DNA"/>
</dbReference>
<dbReference type="GO" id="GO:0017168">
    <property type="term" value="F:5-oxoprolinase (ATP-hydrolyzing) activity"/>
    <property type="evidence" value="ECO:0007669"/>
    <property type="project" value="TreeGrafter"/>
</dbReference>